<name>A0A6N6JF46_9RHOB</name>
<keyword evidence="3" id="KW-1185">Reference proteome</keyword>
<evidence type="ECO:0000313" key="2">
    <source>
        <dbReference type="EMBL" id="GFE63999.1"/>
    </source>
</evidence>
<evidence type="ECO:0000259" key="1">
    <source>
        <dbReference type="SMART" id="SM00460"/>
    </source>
</evidence>
<comment type="caution">
    <text evidence="2">The sequence shown here is derived from an EMBL/GenBank/DDBJ whole genome shotgun (WGS) entry which is preliminary data.</text>
</comment>
<dbReference type="SUPFAM" id="SSF54001">
    <property type="entry name" value="Cysteine proteinases"/>
    <property type="match status" value="1"/>
</dbReference>
<dbReference type="EMBL" id="BLJE01000001">
    <property type="protein sequence ID" value="GFE63999.1"/>
    <property type="molecule type" value="Genomic_DNA"/>
</dbReference>
<reference evidence="2 3" key="1">
    <citation type="submission" date="2019-12" db="EMBL/GenBank/DDBJ databases">
        <title>Litoreibacter badius sp. nov., a novel bacteriochlorophyll a-containing bacterium in the genus Litoreibacter.</title>
        <authorList>
            <person name="Kanamuro M."/>
            <person name="Takabe Y."/>
            <person name="Mori K."/>
            <person name="Takaichi S."/>
            <person name="Hanada S."/>
        </authorList>
    </citation>
    <scope>NUCLEOTIDE SEQUENCE [LARGE SCALE GENOMIC DNA]</scope>
    <source>
        <strain evidence="2 3">K6</strain>
    </source>
</reference>
<sequence length="259" mass="28135">MKLQIDVHLKYRLDHPTDMLMQIEPAAIPGQVVTSAHLGTSDTAHFARVPGEDAVGERIWIRAEEMFSCMLNTAVEINRTIPDFSGLAATPCHLLPGDAVKYLLSSRYCPSDEFQSLVKAEFAGLEGGALVHAVKDWVRSKITYSPGASTAQTTALDTFVQRHGVCRDFAHLMVTLTRAAAIPARFVSAFGPGVKPQDFHAVAEVFLDGAWQLIDATDMTDASSLAVIGVGRDAADVAFLTSFEMIQMVQQSVEVQELD</sequence>
<organism evidence="2 3">
    <name type="scientific">Litoreibacter roseus</name>
    <dbReference type="NCBI Taxonomy" id="2601869"/>
    <lineage>
        <taxon>Bacteria</taxon>
        <taxon>Pseudomonadati</taxon>
        <taxon>Pseudomonadota</taxon>
        <taxon>Alphaproteobacteria</taxon>
        <taxon>Rhodobacterales</taxon>
        <taxon>Roseobacteraceae</taxon>
        <taxon>Litoreibacter</taxon>
    </lineage>
</organism>
<proteinExistence type="predicted"/>
<dbReference type="PANTHER" id="PTHR33490">
    <property type="entry name" value="BLR5614 PROTEIN-RELATED"/>
    <property type="match status" value="1"/>
</dbReference>
<accession>A0A6N6JF46</accession>
<dbReference type="PANTHER" id="PTHR33490:SF12">
    <property type="entry name" value="BLL5557 PROTEIN"/>
    <property type="match status" value="1"/>
</dbReference>
<dbReference type="RefSeq" id="WP_159804876.1">
    <property type="nucleotide sequence ID" value="NZ_BLJE01000001.1"/>
</dbReference>
<dbReference type="InterPro" id="IPR002931">
    <property type="entry name" value="Transglutaminase-like"/>
</dbReference>
<dbReference type="AlphaFoldDB" id="A0A6N6JF46"/>
<dbReference type="OrthoDB" id="5438043at2"/>
<evidence type="ECO:0000313" key="3">
    <source>
        <dbReference type="Proteomes" id="UP000436822"/>
    </source>
</evidence>
<gene>
    <name evidence="2" type="ORF">KIN_10730</name>
</gene>
<dbReference type="Pfam" id="PF01841">
    <property type="entry name" value="Transglut_core"/>
    <property type="match status" value="1"/>
</dbReference>
<dbReference type="Gene3D" id="3.10.620.30">
    <property type="match status" value="1"/>
</dbReference>
<dbReference type="Gene3D" id="2.60.40.2250">
    <property type="match status" value="1"/>
</dbReference>
<dbReference type="SMART" id="SM00460">
    <property type="entry name" value="TGc"/>
    <property type="match status" value="1"/>
</dbReference>
<protein>
    <submittedName>
        <fullName evidence="2">Transglutaminase</fullName>
    </submittedName>
</protein>
<feature type="domain" description="Transglutaminase-like" evidence="1">
    <location>
        <begin position="158"/>
        <end position="218"/>
    </location>
</feature>
<dbReference type="Proteomes" id="UP000436822">
    <property type="component" value="Unassembled WGS sequence"/>
</dbReference>
<dbReference type="InterPro" id="IPR038765">
    <property type="entry name" value="Papain-like_cys_pep_sf"/>
</dbReference>